<evidence type="ECO:0000256" key="2">
    <source>
        <dbReference type="SAM" id="Phobius"/>
    </source>
</evidence>
<dbReference type="Proteomes" id="UP000054251">
    <property type="component" value="Unassembled WGS sequence"/>
</dbReference>
<dbReference type="GeneID" id="26839597"/>
<gene>
    <name evidence="5" type="ORF">AC631_02588</name>
</gene>
<evidence type="ECO:0000256" key="1">
    <source>
        <dbReference type="SAM" id="MobiDB-lite"/>
    </source>
</evidence>
<feature type="transmembrane region" description="Helical" evidence="2">
    <location>
        <begin position="301"/>
        <end position="320"/>
    </location>
</feature>
<dbReference type="EMBL" id="LMYN01000047">
    <property type="protein sequence ID" value="KSA01648.1"/>
    <property type="molecule type" value="Genomic_DNA"/>
</dbReference>
<proteinExistence type="predicted"/>
<feature type="transmembrane region" description="Helical" evidence="2">
    <location>
        <begin position="405"/>
        <end position="425"/>
    </location>
</feature>
<name>A0A0V1PZM2_9ASCO</name>
<evidence type="ECO:0008006" key="7">
    <source>
        <dbReference type="Google" id="ProtNLM"/>
    </source>
</evidence>
<keyword evidence="6" id="KW-1185">Reference proteome</keyword>
<dbReference type="InterPro" id="IPR056336">
    <property type="entry name" value="YVC1_C"/>
</dbReference>
<feature type="transmembrane region" description="Helical" evidence="2">
    <location>
        <begin position="437"/>
        <end position="458"/>
    </location>
</feature>
<dbReference type="Pfam" id="PF23317">
    <property type="entry name" value="YVC1_C"/>
    <property type="match status" value="1"/>
</dbReference>
<feature type="region of interest" description="Disordered" evidence="1">
    <location>
        <begin position="859"/>
        <end position="883"/>
    </location>
</feature>
<protein>
    <recommendedName>
        <fullName evidence="7">Ion transport domain-containing protein</fullName>
    </recommendedName>
</protein>
<evidence type="ECO:0000313" key="5">
    <source>
        <dbReference type="EMBL" id="KSA01648.1"/>
    </source>
</evidence>
<sequence>MRGRAPSTFAQNNAHPGLNQQNSTSKTKAKNLEFKYLYFKIQKLINKRVVLSLKYEQLKSPGVHSTLMKPLGSKIVEIASISNLSKRISRVLNSLPTNSPFQTPRFGPQANSNYSHDANGGLKVSINLVCILLLLRLEFTIQAENNLIKYDILNTKATICEILAIRMLREYKAYDRINLLFTNPMRDDHFQNKFPSRISSYNTLELAVLSKSKKFLSQPVIEQILDRFYDGELIVKRNNDLINDSIVQSLLDVNSMFPNLEEQTCLLNDKSENAVINYTFKKLSLHKITTRANIVPKYQSLVMNMKLIFFATLHFILILEQKQTEWYTDPNNTFMRITELLYWLLAFNFNFELFIKLRNINFKFLRKIIWTYADLILVLLIDSALILRIFSLLNKVGTEDYHDAFSLISIILLPRILSVFNNYEFFNMITQSLKKMLWKLIGLFFLFISLISGFYLTFISLAIDRNSYEIAFDMLKVFFGFTPAVWSNWDSYNNLGRAIQMGYLFLSQFIIATILAIVLSQVFSKVSLSNKEEFAYFKSTNLVVYFQTSDIFYENGFYGKSNSLSTIGILYMFMNLFKFPIILIIFIYELIVANINSKKGQNDLKQFTFLNKEQDYYQDQDLVNMDSIDDDTDVSLMMVKTRNNSMFQALPGRKISSVDNGNHHVSSHLFNNLAPAKSISTLGNLRSASTDSFIIDEILAKKYAVNGNVIAQTPVHQGLEIAKTANIEANSKLSASQQSKWLTDRKSLMSMNNLASNANFRAPSGKKIKKRKKNVNNEIMTKLNKLETLVDMLVNQQHDQDETVHAFPQQIYDDQSIIQEVEENDSSSVIRGDTEHNNFGEIYRINEVSLDDMDLLNMSHEDADAGEDDEVDTSTEVESDDTY</sequence>
<evidence type="ECO:0000259" key="4">
    <source>
        <dbReference type="Pfam" id="PF23317"/>
    </source>
</evidence>
<feature type="transmembrane region" description="Helical" evidence="2">
    <location>
        <begin position="501"/>
        <end position="523"/>
    </location>
</feature>
<feature type="domain" description="Calcium channel YVC1-like C-terminal transmembrane" evidence="4">
    <location>
        <begin position="338"/>
        <end position="552"/>
    </location>
</feature>
<feature type="transmembrane region" description="Helical" evidence="2">
    <location>
        <begin position="569"/>
        <end position="591"/>
    </location>
</feature>
<feature type="compositionally biased region" description="Polar residues" evidence="1">
    <location>
        <begin position="8"/>
        <end position="25"/>
    </location>
</feature>
<feature type="region of interest" description="Disordered" evidence="1">
    <location>
        <begin position="1"/>
        <end position="25"/>
    </location>
</feature>
<feature type="transmembrane region" description="Helical" evidence="2">
    <location>
        <begin position="340"/>
        <end position="357"/>
    </location>
</feature>
<dbReference type="PANTHER" id="PTHR35859:SF4">
    <property type="entry name" value="MEMBRANE CHANNEL PROTEIN, PUTATIVE (AFU_ORTHOLOGUE AFUA_6G11300)-RELATED"/>
    <property type="match status" value="1"/>
</dbReference>
<feature type="transmembrane region" description="Helical" evidence="2">
    <location>
        <begin position="470"/>
        <end position="489"/>
    </location>
</feature>
<dbReference type="PANTHER" id="PTHR35859">
    <property type="entry name" value="NONSELECTIVE CATION CHANNEL PROTEIN"/>
    <property type="match status" value="1"/>
</dbReference>
<keyword evidence="2" id="KW-0812">Transmembrane</keyword>
<organism evidence="5 6">
    <name type="scientific">Debaryomyces fabryi</name>
    <dbReference type="NCBI Taxonomy" id="58627"/>
    <lineage>
        <taxon>Eukaryota</taxon>
        <taxon>Fungi</taxon>
        <taxon>Dikarya</taxon>
        <taxon>Ascomycota</taxon>
        <taxon>Saccharomycotina</taxon>
        <taxon>Pichiomycetes</taxon>
        <taxon>Debaryomycetaceae</taxon>
        <taxon>Debaryomyces</taxon>
    </lineage>
</organism>
<keyword evidence="2" id="KW-1133">Transmembrane helix</keyword>
<reference evidence="5 6" key="1">
    <citation type="submission" date="2015-11" db="EMBL/GenBank/DDBJ databases">
        <title>The genome of Debaryomyces fabryi.</title>
        <authorList>
            <person name="Tafer H."/>
            <person name="Lopandic K."/>
        </authorList>
    </citation>
    <scope>NUCLEOTIDE SEQUENCE [LARGE SCALE GENOMIC DNA]</scope>
    <source>
        <strain evidence="5 6">CBS 789</strain>
    </source>
</reference>
<keyword evidence="2" id="KW-0472">Membrane</keyword>
<dbReference type="OrthoDB" id="2373987at2759"/>
<dbReference type="RefSeq" id="XP_015467750.1">
    <property type="nucleotide sequence ID" value="XM_015611418.1"/>
</dbReference>
<dbReference type="InterPro" id="IPR056337">
    <property type="entry name" value="LHD_YVC1"/>
</dbReference>
<dbReference type="InterPro" id="IPR052971">
    <property type="entry name" value="TRP_calcium_channel"/>
</dbReference>
<comment type="caution">
    <text evidence="5">The sequence shown here is derived from an EMBL/GenBank/DDBJ whole genome shotgun (WGS) entry which is preliminary data.</text>
</comment>
<feature type="transmembrane region" description="Helical" evidence="2">
    <location>
        <begin position="369"/>
        <end position="393"/>
    </location>
</feature>
<feature type="domain" description="YVC1 N-terminal linker helical" evidence="3">
    <location>
        <begin position="121"/>
        <end position="240"/>
    </location>
</feature>
<accession>A0A0V1PZM2</accession>
<evidence type="ECO:0000259" key="3">
    <source>
        <dbReference type="Pfam" id="PF23190"/>
    </source>
</evidence>
<dbReference type="Pfam" id="PF23190">
    <property type="entry name" value="LHD_TRPY1"/>
    <property type="match status" value="1"/>
</dbReference>
<dbReference type="AlphaFoldDB" id="A0A0V1PZM2"/>
<feature type="compositionally biased region" description="Acidic residues" evidence="1">
    <location>
        <begin position="864"/>
        <end position="883"/>
    </location>
</feature>
<evidence type="ECO:0000313" key="6">
    <source>
        <dbReference type="Proteomes" id="UP000054251"/>
    </source>
</evidence>